<accession>A0ABU2Y819</accession>
<dbReference type="EMBL" id="JAVRHV010000018">
    <property type="protein sequence ID" value="MDT0554348.1"/>
    <property type="molecule type" value="Genomic_DNA"/>
</dbReference>
<comment type="caution">
    <text evidence="2">The sequence shown here is derived from an EMBL/GenBank/DDBJ whole genome shotgun (WGS) entry which is preliminary data.</text>
</comment>
<feature type="non-terminal residue" evidence="2">
    <location>
        <position position="1"/>
    </location>
</feature>
<feature type="domain" description="HYR-like" evidence="1">
    <location>
        <begin position="83"/>
        <end position="136"/>
    </location>
</feature>
<dbReference type="InterPro" id="IPR057078">
    <property type="entry name" value="HYR-4C"/>
</dbReference>
<dbReference type="Pfam" id="PF13585">
    <property type="entry name" value="CHU_C"/>
    <property type="match status" value="1"/>
</dbReference>
<dbReference type="InterPro" id="IPR026341">
    <property type="entry name" value="T9SS_type_B"/>
</dbReference>
<feature type="domain" description="HYR-like" evidence="1">
    <location>
        <begin position="147"/>
        <end position="216"/>
    </location>
</feature>
<name>A0ABU2Y819_9FLAO</name>
<organism evidence="2 3">
    <name type="scientific">Urechidicola vernalis</name>
    <dbReference type="NCBI Taxonomy" id="3075600"/>
    <lineage>
        <taxon>Bacteria</taxon>
        <taxon>Pseudomonadati</taxon>
        <taxon>Bacteroidota</taxon>
        <taxon>Flavobacteriia</taxon>
        <taxon>Flavobacteriales</taxon>
        <taxon>Flavobacteriaceae</taxon>
        <taxon>Urechidicola</taxon>
    </lineage>
</organism>
<evidence type="ECO:0000313" key="3">
    <source>
        <dbReference type="Proteomes" id="UP001252186"/>
    </source>
</evidence>
<reference evidence="2 3" key="1">
    <citation type="submission" date="2023-09" db="EMBL/GenBank/DDBJ databases">
        <authorList>
            <person name="Rey-Velasco X."/>
        </authorList>
    </citation>
    <scope>NUCLEOTIDE SEQUENCE [LARGE SCALE GENOMIC DNA]</scope>
    <source>
        <strain evidence="2 3">P050</strain>
    </source>
</reference>
<dbReference type="RefSeq" id="WP_311594434.1">
    <property type="nucleotide sequence ID" value="NZ_JAVRHV010000018.1"/>
</dbReference>
<protein>
    <submittedName>
        <fullName evidence="2">Gliding motility-associated C-terminal domain-containing protein</fullName>
    </submittedName>
</protein>
<evidence type="ECO:0000313" key="2">
    <source>
        <dbReference type="EMBL" id="MDT0554348.1"/>
    </source>
</evidence>
<proteinExistence type="predicted"/>
<keyword evidence="3" id="KW-1185">Reference proteome</keyword>
<dbReference type="Proteomes" id="UP001252186">
    <property type="component" value="Unassembled WGS sequence"/>
</dbReference>
<dbReference type="NCBIfam" id="TIGR04131">
    <property type="entry name" value="Bac_Flav_CTERM"/>
    <property type="match status" value="1"/>
</dbReference>
<gene>
    <name evidence="2" type="ORF">RM519_13910</name>
</gene>
<sequence>AVPTPPIIFDGNNNPIIPVMTESLDPDCEGLKIYSFTYTDCAQNTGEWLYTYTIDDNTAPTFTGDLPLDLTVECDTLPEIDDVMAIDNCGGDVVVSFEEQIIVSGVGCSQNYEILRIWTAMDCAGNEDNYSQIITVIDTTPPTIIDAPDGVINVVCTEIPSPAEIVAVDNCSSEVNVLFEEQVLDPDSEGNYQIIRAWVFTDECGNDSSFAQTINVQTVDVVISANTVICVDDLPYDFLNLLSSEDPTDGVWIDDDSTGAVSGSVFDPAIAGLGVFNFTYTSSSASGLECNFTQSFTMTVDDSCVTLPCSTDDIAISRVLTPNGDGYNDAFEISGLETCGFTYDVIIFNRWGAMVYQSENYQNNWTGYNAEGGMTIGSSTTLPTGTYYYVVKVFGDDGSSGIDSGGFEPITGYIYLGAE</sequence>
<feature type="domain" description="HYR-like" evidence="1">
    <location>
        <begin position="2"/>
        <end position="54"/>
    </location>
</feature>
<dbReference type="Pfam" id="PF23237">
    <property type="entry name" value="HYR_4C"/>
    <property type="match status" value="3"/>
</dbReference>
<evidence type="ECO:0000259" key="1">
    <source>
        <dbReference type="Pfam" id="PF23237"/>
    </source>
</evidence>